<evidence type="ECO:0000313" key="1">
    <source>
        <dbReference type="EMBL" id="KKM92198.1"/>
    </source>
</evidence>
<proteinExistence type="predicted"/>
<organism evidence="1">
    <name type="scientific">marine sediment metagenome</name>
    <dbReference type="NCBI Taxonomy" id="412755"/>
    <lineage>
        <taxon>unclassified sequences</taxon>
        <taxon>metagenomes</taxon>
        <taxon>ecological metagenomes</taxon>
    </lineage>
</organism>
<protein>
    <submittedName>
        <fullName evidence="1">Uncharacterized protein</fullName>
    </submittedName>
</protein>
<dbReference type="EMBL" id="LAZR01006427">
    <property type="protein sequence ID" value="KKM92198.1"/>
    <property type="molecule type" value="Genomic_DNA"/>
</dbReference>
<gene>
    <name evidence="1" type="ORF">LCGC14_1220860</name>
</gene>
<dbReference type="AlphaFoldDB" id="A0A0F9LFA4"/>
<name>A0A0F9LFA4_9ZZZZ</name>
<comment type="caution">
    <text evidence="1">The sequence shown here is derived from an EMBL/GenBank/DDBJ whole genome shotgun (WGS) entry which is preliminary data.</text>
</comment>
<reference evidence="1" key="1">
    <citation type="journal article" date="2015" name="Nature">
        <title>Complex archaea that bridge the gap between prokaryotes and eukaryotes.</title>
        <authorList>
            <person name="Spang A."/>
            <person name="Saw J.H."/>
            <person name="Jorgensen S.L."/>
            <person name="Zaremba-Niedzwiedzka K."/>
            <person name="Martijn J."/>
            <person name="Lind A.E."/>
            <person name="van Eijk R."/>
            <person name="Schleper C."/>
            <person name="Guy L."/>
            <person name="Ettema T.J."/>
        </authorList>
    </citation>
    <scope>NUCLEOTIDE SEQUENCE</scope>
</reference>
<accession>A0A0F9LFA4</accession>
<sequence>METKEITTTGGHKAVIKSFITARDMRVLKDMYLAVAKFDGKGGEIFDVDVAKANEIENKTLELIVVSLDEKTEGLIEELLDLPAADYNEIFDAVQGIAGFDKKKEN</sequence>